<dbReference type="PANTHER" id="PTHR43531">
    <property type="entry name" value="PROTEIN ICFG"/>
    <property type="match status" value="1"/>
</dbReference>
<dbReference type="PROSITE" id="PS50111">
    <property type="entry name" value="CHEMOTAXIS_TRANSDUC_2"/>
    <property type="match status" value="1"/>
</dbReference>
<dbReference type="GO" id="GO:0007165">
    <property type="term" value="P:signal transduction"/>
    <property type="evidence" value="ECO:0007669"/>
    <property type="project" value="UniProtKB-KW"/>
</dbReference>
<dbReference type="Proteomes" id="UP000095765">
    <property type="component" value="Unassembled WGS sequence"/>
</dbReference>
<dbReference type="Gene3D" id="1.10.287.950">
    <property type="entry name" value="Methyl-accepting chemotaxis protein"/>
    <property type="match status" value="1"/>
</dbReference>
<proteinExistence type="inferred from homology"/>
<evidence type="ECO:0000256" key="2">
    <source>
        <dbReference type="ARBA" id="ARBA00029447"/>
    </source>
</evidence>
<keyword evidence="4" id="KW-0812">Transmembrane</keyword>
<keyword evidence="1" id="KW-0145">Chemotaxis</keyword>
<dbReference type="CDD" id="cd06225">
    <property type="entry name" value="HAMP"/>
    <property type="match status" value="1"/>
</dbReference>
<dbReference type="GO" id="GO:0006935">
    <property type="term" value="P:chemotaxis"/>
    <property type="evidence" value="ECO:0007669"/>
    <property type="project" value="UniProtKB-KW"/>
</dbReference>
<comment type="similarity">
    <text evidence="2">Belongs to the methyl-accepting chemotaxis (MCP) protein family.</text>
</comment>
<reference evidence="8 10" key="2">
    <citation type="submission" date="2018-08" db="EMBL/GenBank/DDBJ databases">
        <title>A genome reference for cultivated species of the human gut microbiota.</title>
        <authorList>
            <person name="Zou Y."/>
            <person name="Xue W."/>
            <person name="Luo G."/>
        </authorList>
    </citation>
    <scope>NUCLEOTIDE SEQUENCE [LARGE SCALE GENOMIC DNA]</scope>
    <source>
        <strain evidence="8 10">TF05-12AC</strain>
    </source>
</reference>
<dbReference type="AlphaFoldDB" id="A0A174MFX4"/>
<dbReference type="SMART" id="SM00304">
    <property type="entry name" value="HAMP"/>
    <property type="match status" value="1"/>
</dbReference>
<keyword evidence="7" id="KW-0675">Receptor</keyword>
<dbReference type="Pfam" id="PF00672">
    <property type="entry name" value="HAMP"/>
    <property type="match status" value="1"/>
</dbReference>
<dbReference type="Pfam" id="PF13682">
    <property type="entry name" value="CZB"/>
    <property type="match status" value="1"/>
</dbReference>
<evidence type="ECO:0000256" key="3">
    <source>
        <dbReference type="PROSITE-ProRule" id="PRU00284"/>
    </source>
</evidence>
<dbReference type="SMART" id="SM00283">
    <property type="entry name" value="MA"/>
    <property type="match status" value="1"/>
</dbReference>
<keyword evidence="4" id="KW-0472">Membrane</keyword>
<keyword evidence="3" id="KW-0807">Transducer</keyword>
<dbReference type="PANTHER" id="PTHR43531:SF11">
    <property type="entry name" value="METHYL-ACCEPTING CHEMOTAXIS PROTEIN 3"/>
    <property type="match status" value="1"/>
</dbReference>
<accession>A0A174MFX4</accession>
<dbReference type="InterPro" id="IPR004089">
    <property type="entry name" value="MCPsignal_dom"/>
</dbReference>
<dbReference type="GO" id="GO:0016020">
    <property type="term" value="C:membrane"/>
    <property type="evidence" value="ECO:0007669"/>
    <property type="project" value="InterPro"/>
</dbReference>
<evidence type="ECO:0000313" key="7">
    <source>
        <dbReference type="EMBL" id="CUP35274.1"/>
    </source>
</evidence>
<dbReference type="Gene3D" id="6.10.340.10">
    <property type="match status" value="1"/>
</dbReference>
<reference evidence="7 9" key="1">
    <citation type="submission" date="2015-09" db="EMBL/GenBank/DDBJ databases">
        <authorList>
            <consortium name="Pathogen Informatics"/>
        </authorList>
    </citation>
    <scope>NUCLEOTIDE SEQUENCE [LARGE SCALE GENOMIC DNA]</scope>
    <source>
        <strain evidence="7 9">2789STDY5834939</strain>
    </source>
</reference>
<dbReference type="Proteomes" id="UP000260828">
    <property type="component" value="Unassembled WGS sequence"/>
</dbReference>
<feature type="transmembrane region" description="Helical" evidence="4">
    <location>
        <begin position="9"/>
        <end position="34"/>
    </location>
</feature>
<evidence type="ECO:0000259" key="6">
    <source>
        <dbReference type="PROSITE" id="PS50885"/>
    </source>
</evidence>
<evidence type="ECO:0000313" key="9">
    <source>
        <dbReference type="Proteomes" id="UP000095765"/>
    </source>
</evidence>
<dbReference type="PROSITE" id="PS50885">
    <property type="entry name" value="HAMP"/>
    <property type="match status" value="1"/>
</dbReference>
<dbReference type="OrthoDB" id="1862723at2"/>
<evidence type="ECO:0000256" key="1">
    <source>
        <dbReference type="ARBA" id="ARBA00022500"/>
    </source>
</evidence>
<dbReference type="InterPro" id="IPR051310">
    <property type="entry name" value="MCP_chemotaxis"/>
</dbReference>
<dbReference type="SUPFAM" id="SSF58104">
    <property type="entry name" value="Methyl-accepting chemotaxis protein (MCP) signaling domain"/>
    <property type="match status" value="1"/>
</dbReference>
<evidence type="ECO:0000259" key="5">
    <source>
        <dbReference type="PROSITE" id="PS50111"/>
    </source>
</evidence>
<keyword evidence="4" id="KW-1133">Transmembrane helix</keyword>
<dbReference type="InterPro" id="IPR003660">
    <property type="entry name" value="HAMP_dom"/>
</dbReference>
<dbReference type="EMBL" id="QVME01000003">
    <property type="protein sequence ID" value="RGE68324.1"/>
    <property type="molecule type" value="Genomic_DNA"/>
</dbReference>
<evidence type="ECO:0000313" key="8">
    <source>
        <dbReference type="EMBL" id="RGE68324.1"/>
    </source>
</evidence>
<evidence type="ECO:0000313" key="10">
    <source>
        <dbReference type="Proteomes" id="UP000260828"/>
    </source>
</evidence>
<dbReference type="Pfam" id="PF00015">
    <property type="entry name" value="MCPsignal"/>
    <property type="match status" value="1"/>
</dbReference>
<name>A0A174MFX4_9FIRM</name>
<dbReference type="Gene3D" id="1.20.120.30">
    <property type="entry name" value="Aspartate receptor, ligand-binding domain"/>
    <property type="match status" value="1"/>
</dbReference>
<organism evidence="7 9">
    <name type="scientific">Anaerotruncus colihominis</name>
    <dbReference type="NCBI Taxonomy" id="169435"/>
    <lineage>
        <taxon>Bacteria</taxon>
        <taxon>Bacillati</taxon>
        <taxon>Bacillota</taxon>
        <taxon>Clostridia</taxon>
        <taxon>Eubacteriales</taxon>
        <taxon>Oscillospiraceae</taxon>
        <taxon>Anaerotruncus</taxon>
    </lineage>
</organism>
<protein>
    <submittedName>
        <fullName evidence="7">Dipeptide chemoreceptor protein</fullName>
    </submittedName>
    <submittedName>
        <fullName evidence="8">HAMP domain-containing protein</fullName>
    </submittedName>
</protein>
<dbReference type="RefSeq" id="WP_055244019.1">
    <property type="nucleotide sequence ID" value="NZ_CZBE01000003.1"/>
</dbReference>
<dbReference type="EMBL" id="CZBE01000003">
    <property type="protein sequence ID" value="CUP35274.1"/>
    <property type="molecule type" value="Genomic_DNA"/>
</dbReference>
<evidence type="ECO:0000256" key="4">
    <source>
        <dbReference type="SAM" id="Phobius"/>
    </source>
</evidence>
<gene>
    <name evidence="7" type="primary">tap_1</name>
    <name evidence="8" type="ORF">DXC40_08270</name>
    <name evidence="7" type="ORF">ERS852551_00528</name>
</gene>
<sequence>MKNSIKKAVWLRVAVIFFALVISGVSTIGGLTAINRYNASTTQATDLYIMALDAEKAHFSWVENLSSAINFDTEFTGSMDYTSCSLGNWLYNTDTATIPDARIITLIEEIKPIHQSIHDSAETILEMNKTNPQTASKMFLNETKVNVSALVSKLDEVISISESLLAYNEQQLDQAILITQIISVLTILLIVVVCYLLVRYIIRKIVYPIVEITESSRKLSQGDLSFRIDIHSKNEIGVLAQSLNSSVATLKHYITDISEHLGEISNGNLTRENTVEYIGEFTAIEHSIEVILKHLNETMCQIQRSAGEVTNESQQVSIGAQTLAQGSTEQSSELDHLVARVNDISRQINSNAQEAVATRDITIDVGSQIESCNQQMSEMAQAMYEISESSQEIGNIIKTIDDIAFQTNILALNAAVEAARAGVAGKGFAVVADEVRNLAAKSAEAASNTTALIERSLMAVTNGVNLTDSTQQSLGSIVEGARAVAEKIKTISDLSADQAEAIAGITDSISQISAVVQTNSATSEESAAAAEQLASQAQVLTQLVGQFTIKQSVCVQRSALSI</sequence>
<feature type="transmembrane region" description="Helical" evidence="4">
    <location>
        <begin position="175"/>
        <end position="198"/>
    </location>
</feature>
<feature type="domain" description="HAMP" evidence="6">
    <location>
        <begin position="203"/>
        <end position="255"/>
    </location>
</feature>
<feature type="domain" description="Methyl-accepting transducer" evidence="5">
    <location>
        <begin position="305"/>
        <end position="534"/>
    </location>
</feature>
<dbReference type="InterPro" id="IPR025991">
    <property type="entry name" value="Chemoreceptor_zinc-bind_dom"/>
</dbReference>